<evidence type="ECO:0000313" key="2">
    <source>
        <dbReference type="EMBL" id="RHN48766.1"/>
    </source>
</evidence>
<dbReference type="EMBL" id="PSQE01000007">
    <property type="protein sequence ID" value="RHN48766.1"/>
    <property type="molecule type" value="Genomic_DNA"/>
</dbReference>
<name>A0A396H667_MEDTR</name>
<protein>
    <recommendedName>
        <fullName evidence="3">Transmembrane protein</fullName>
    </recommendedName>
</protein>
<feature type="transmembrane region" description="Helical" evidence="1">
    <location>
        <begin position="48"/>
        <end position="74"/>
    </location>
</feature>
<keyword evidence="1" id="KW-1133">Transmembrane helix</keyword>
<evidence type="ECO:0008006" key="3">
    <source>
        <dbReference type="Google" id="ProtNLM"/>
    </source>
</evidence>
<keyword evidence="1" id="KW-0472">Membrane</keyword>
<evidence type="ECO:0000256" key="1">
    <source>
        <dbReference type="SAM" id="Phobius"/>
    </source>
</evidence>
<dbReference type="Proteomes" id="UP000265566">
    <property type="component" value="Chromosome 7"/>
</dbReference>
<comment type="caution">
    <text evidence="2">The sequence shown here is derived from an EMBL/GenBank/DDBJ whole genome shotgun (WGS) entry which is preliminary data.</text>
</comment>
<sequence length="82" mass="9183">MMLVVAGVGFRVLCGGGGLVFVVVFVVVILLVLNCAQLQKRNKVRLHRFLVGLMVILDGFCNGFTQDLFMLLLVHLDFGFWR</sequence>
<organism evidence="2">
    <name type="scientific">Medicago truncatula</name>
    <name type="common">Barrel medic</name>
    <name type="synonym">Medicago tribuloides</name>
    <dbReference type="NCBI Taxonomy" id="3880"/>
    <lineage>
        <taxon>Eukaryota</taxon>
        <taxon>Viridiplantae</taxon>
        <taxon>Streptophyta</taxon>
        <taxon>Embryophyta</taxon>
        <taxon>Tracheophyta</taxon>
        <taxon>Spermatophyta</taxon>
        <taxon>Magnoliopsida</taxon>
        <taxon>eudicotyledons</taxon>
        <taxon>Gunneridae</taxon>
        <taxon>Pentapetalae</taxon>
        <taxon>rosids</taxon>
        <taxon>fabids</taxon>
        <taxon>Fabales</taxon>
        <taxon>Fabaceae</taxon>
        <taxon>Papilionoideae</taxon>
        <taxon>50 kb inversion clade</taxon>
        <taxon>NPAAA clade</taxon>
        <taxon>Hologalegina</taxon>
        <taxon>IRL clade</taxon>
        <taxon>Trifolieae</taxon>
        <taxon>Medicago</taxon>
    </lineage>
</organism>
<proteinExistence type="predicted"/>
<dbReference type="AlphaFoldDB" id="A0A396H667"/>
<gene>
    <name evidence="2" type="ORF">MtrunA17_Chr7g0267271</name>
</gene>
<accession>A0A396H667</accession>
<keyword evidence="1" id="KW-0812">Transmembrane</keyword>
<dbReference type="Gramene" id="rna43518">
    <property type="protein sequence ID" value="RHN48766.1"/>
    <property type="gene ID" value="gene43518"/>
</dbReference>
<feature type="transmembrane region" description="Helical" evidence="1">
    <location>
        <begin position="12"/>
        <end position="36"/>
    </location>
</feature>
<reference evidence="2" key="1">
    <citation type="journal article" date="2018" name="Nat. Plants">
        <title>Whole-genome landscape of Medicago truncatula symbiotic genes.</title>
        <authorList>
            <person name="Pecrix Y."/>
            <person name="Gamas P."/>
            <person name="Carrere S."/>
        </authorList>
    </citation>
    <scope>NUCLEOTIDE SEQUENCE</scope>
    <source>
        <tissue evidence="2">Leaves</tissue>
    </source>
</reference>